<evidence type="ECO:0000256" key="6">
    <source>
        <dbReference type="ARBA" id="ARBA00023033"/>
    </source>
</evidence>
<dbReference type="PANTHER" id="PTHR24302:SF15">
    <property type="entry name" value="FATTY-ACID PEROXYGENASE"/>
    <property type="match status" value="1"/>
</dbReference>
<dbReference type="EMBL" id="CAVLGL010000085">
    <property type="protein sequence ID" value="CAK1590570.1"/>
    <property type="molecule type" value="Genomic_DNA"/>
</dbReference>
<organism evidence="7 8">
    <name type="scientific">Parnassius mnemosyne</name>
    <name type="common">clouded apollo</name>
    <dbReference type="NCBI Taxonomy" id="213953"/>
    <lineage>
        <taxon>Eukaryota</taxon>
        <taxon>Metazoa</taxon>
        <taxon>Ecdysozoa</taxon>
        <taxon>Arthropoda</taxon>
        <taxon>Hexapoda</taxon>
        <taxon>Insecta</taxon>
        <taxon>Pterygota</taxon>
        <taxon>Neoptera</taxon>
        <taxon>Endopterygota</taxon>
        <taxon>Lepidoptera</taxon>
        <taxon>Glossata</taxon>
        <taxon>Ditrysia</taxon>
        <taxon>Papilionoidea</taxon>
        <taxon>Papilionidae</taxon>
        <taxon>Parnassiinae</taxon>
        <taxon>Parnassini</taxon>
        <taxon>Parnassius</taxon>
        <taxon>Driopa</taxon>
    </lineage>
</organism>
<reference evidence="7 8" key="1">
    <citation type="submission" date="2023-11" db="EMBL/GenBank/DDBJ databases">
        <authorList>
            <person name="Hedman E."/>
            <person name="Englund M."/>
            <person name="Stromberg M."/>
            <person name="Nyberg Akerstrom W."/>
            <person name="Nylinder S."/>
            <person name="Jareborg N."/>
            <person name="Kallberg Y."/>
            <person name="Kronander E."/>
        </authorList>
    </citation>
    <scope>NUCLEOTIDE SEQUENCE [LARGE SCALE GENOMIC DNA]</scope>
</reference>
<keyword evidence="6" id="KW-0503">Monooxygenase</keyword>
<keyword evidence="8" id="KW-1185">Reference proteome</keyword>
<evidence type="ECO:0000256" key="4">
    <source>
        <dbReference type="ARBA" id="ARBA00023002"/>
    </source>
</evidence>
<dbReference type="Gene3D" id="1.10.630.10">
    <property type="entry name" value="Cytochrome P450"/>
    <property type="match status" value="1"/>
</dbReference>
<dbReference type="GO" id="GO:0016705">
    <property type="term" value="F:oxidoreductase activity, acting on paired donors, with incorporation or reduction of molecular oxygen"/>
    <property type="evidence" value="ECO:0007669"/>
    <property type="project" value="InterPro"/>
</dbReference>
<evidence type="ECO:0000256" key="1">
    <source>
        <dbReference type="ARBA" id="ARBA00010617"/>
    </source>
</evidence>
<keyword evidence="5" id="KW-0408">Iron</keyword>
<protein>
    <recommendedName>
        <fullName evidence="9">Cytochrome P450</fullName>
    </recommendedName>
</protein>
<evidence type="ECO:0000313" key="8">
    <source>
        <dbReference type="Proteomes" id="UP001314205"/>
    </source>
</evidence>
<evidence type="ECO:0008006" key="9">
    <source>
        <dbReference type="Google" id="ProtNLM"/>
    </source>
</evidence>
<comment type="similarity">
    <text evidence="1">Belongs to the cytochrome P450 family.</text>
</comment>
<name>A0AAV1L5B3_9NEOP</name>
<dbReference type="GO" id="GO:0020037">
    <property type="term" value="F:heme binding"/>
    <property type="evidence" value="ECO:0007669"/>
    <property type="project" value="InterPro"/>
</dbReference>
<dbReference type="GO" id="GO:0005506">
    <property type="term" value="F:iron ion binding"/>
    <property type="evidence" value="ECO:0007669"/>
    <property type="project" value="InterPro"/>
</dbReference>
<dbReference type="SUPFAM" id="SSF48264">
    <property type="entry name" value="Cytochrome P450"/>
    <property type="match status" value="1"/>
</dbReference>
<keyword evidence="4" id="KW-0560">Oxidoreductase</keyword>
<proteinExistence type="inferred from homology"/>
<evidence type="ECO:0000256" key="2">
    <source>
        <dbReference type="ARBA" id="ARBA00022617"/>
    </source>
</evidence>
<keyword evidence="2" id="KW-0349">Heme</keyword>
<evidence type="ECO:0000256" key="5">
    <source>
        <dbReference type="ARBA" id="ARBA00023004"/>
    </source>
</evidence>
<accession>A0AAV1L5B3</accession>
<dbReference type="InterPro" id="IPR001128">
    <property type="entry name" value="Cyt_P450"/>
</dbReference>
<evidence type="ECO:0000313" key="7">
    <source>
        <dbReference type="EMBL" id="CAK1590570.1"/>
    </source>
</evidence>
<dbReference type="GO" id="GO:0008395">
    <property type="term" value="F:steroid hydroxylase activity"/>
    <property type="evidence" value="ECO:0007669"/>
    <property type="project" value="TreeGrafter"/>
</dbReference>
<comment type="caution">
    <text evidence="7">The sequence shown here is derived from an EMBL/GenBank/DDBJ whole genome shotgun (WGS) entry which is preliminary data.</text>
</comment>
<dbReference type="PANTHER" id="PTHR24302">
    <property type="entry name" value="CYTOCHROME P450 FAMILY 3"/>
    <property type="match status" value="1"/>
</dbReference>
<sequence length="136" mass="15803">MWHAVFYSLGHQLFTNELISFFKKLLHDVYESRQYKPSNRNDFVDLVLNLKQNQFVTGLHYWFGITNLKTREGKKVHLEVNDDMLSGQCVMFFAAGYDTSATTLSFTLYELTTNQEVQLKAIAEVDEYLHCHGGKI</sequence>
<dbReference type="InterPro" id="IPR036396">
    <property type="entry name" value="Cyt_P450_sf"/>
</dbReference>
<dbReference type="InterPro" id="IPR050705">
    <property type="entry name" value="Cytochrome_P450_3A"/>
</dbReference>
<gene>
    <name evidence="7" type="ORF">PARMNEM_LOCUS10910</name>
</gene>
<keyword evidence="3" id="KW-0479">Metal-binding</keyword>
<dbReference type="Proteomes" id="UP001314205">
    <property type="component" value="Unassembled WGS sequence"/>
</dbReference>
<dbReference type="AlphaFoldDB" id="A0AAV1L5B3"/>
<evidence type="ECO:0000256" key="3">
    <source>
        <dbReference type="ARBA" id="ARBA00022723"/>
    </source>
</evidence>
<dbReference type="Pfam" id="PF00067">
    <property type="entry name" value="p450"/>
    <property type="match status" value="1"/>
</dbReference>